<dbReference type="Gene3D" id="2.40.110.10">
    <property type="entry name" value="Butyryl-CoA Dehydrogenase, subunit A, domain 2"/>
    <property type="match status" value="1"/>
</dbReference>
<dbReference type="SUPFAM" id="SSF47203">
    <property type="entry name" value="Acyl-CoA dehydrogenase C-terminal domain-like"/>
    <property type="match status" value="1"/>
</dbReference>
<feature type="domain" description="Acyl-CoA dehydrogenase/oxidase C-terminal" evidence="7">
    <location>
        <begin position="265"/>
        <end position="421"/>
    </location>
</feature>
<dbReference type="EMBL" id="CP151501">
    <property type="protein sequence ID" value="WZN58612.1"/>
    <property type="molecule type" value="Genomic_DNA"/>
</dbReference>
<dbReference type="InterPro" id="IPR046373">
    <property type="entry name" value="Acyl-CoA_Oxase/DH_mid-dom_sf"/>
</dbReference>
<dbReference type="InterPro" id="IPR006091">
    <property type="entry name" value="Acyl-CoA_Oxase/DH_mid-dom"/>
</dbReference>
<evidence type="ECO:0000256" key="2">
    <source>
        <dbReference type="ARBA" id="ARBA00009347"/>
    </source>
</evidence>
<dbReference type="Gene3D" id="1.10.540.10">
    <property type="entry name" value="Acyl-CoA dehydrogenase/oxidase, N-terminal domain"/>
    <property type="match status" value="1"/>
</dbReference>
<comment type="cofactor">
    <cofactor evidence="1 6">
        <name>FAD</name>
        <dbReference type="ChEBI" id="CHEBI:57692"/>
    </cofactor>
</comment>
<dbReference type="Pfam" id="PF02771">
    <property type="entry name" value="Acyl-CoA_dh_N"/>
    <property type="match status" value="1"/>
</dbReference>
<dbReference type="InterPro" id="IPR009075">
    <property type="entry name" value="AcylCo_DH/oxidase_C"/>
</dbReference>
<keyword evidence="3 6" id="KW-0285">Flavoprotein</keyword>
<name>A0AAX4NWT7_9CHLO</name>
<dbReference type="Pfam" id="PF00441">
    <property type="entry name" value="Acyl-CoA_dh_1"/>
    <property type="match status" value="1"/>
</dbReference>
<feature type="domain" description="Acyl-CoA dehydrogenase/oxidase N-terminal" evidence="9">
    <location>
        <begin position="35"/>
        <end position="153"/>
    </location>
</feature>
<proteinExistence type="inferred from homology"/>
<dbReference type="FunFam" id="2.40.110.10:FF:000002">
    <property type="entry name" value="Acyl-CoA dehydrogenase fadE12"/>
    <property type="match status" value="1"/>
</dbReference>
<keyword evidence="11" id="KW-1185">Reference proteome</keyword>
<evidence type="ECO:0000313" key="10">
    <source>
        <dbReference type="EMBL" id="WZN58612.1"/>
    </source>
</evidence>
<evidence type="ECO:0000256" key="5">
    <source>
        <dbReference type="ARBA" id="ARBA00023002"/>
    </source>
</evidence>
<comment type="similarity">
    <text evidence="2 6">Belongs to the acyl-CoA dehydrogenase family.</text>
</comment>
<evidence type="ECO:0000259" key="7">
    <source>
        <dbReference type="Pfam" id="PF00441"/>
    </source>
</evidence>
<evidence type="ECO:0000259" key="9">
    <source>
        <dbReference type="Pfam" id="PF02771"/>
    </source>
</evidence>
<dbReference type="InterPro" id="IPR037069">
    <property type="entry name" value="AcylCoA_DH/ox_N_sf"/>
</dbReference>
<evidence type="ECO:0000256" key="3">
    <source>
        <dbReference type="ARBA" id="ARBA00022630"/>
    </source>
</evidence>
<dbReference type="Pfam" id="PF02770">
    <property type="entry name" value="Acyl-CoA_dh_M"/>
    <property type="match status" value="1"/>
</dbReference>
<dbReference type="GO" id="GO:0003995">
    <property type="term" value="F:acyl-CoA dehydrogenase activity"/>
    <property type="evidence" value="ECO:0007669"/>
    <property type="project" value="InterPro"/>
</dbReference>
<dbReference type="InterPro" id="IPR050741">
    <property type="entry name" value="Acyl-CoA_dehydrogenase"/>
</dbReference>
<dbReference type="GO" id="GO:0005737">
    <property type="term" value="C:cytoplasm"/>
    <property type="evidence" value="ECO:0007669"/>
    <property type="project" value="TreeGrafter"/>
</dbReference>
<dbReference type="GO" id="GO:0033539">
    <property type="term" value="P:fatty acid beta-oxidation using acyl-CoA dehydrogenase"/>
    <property type="evidence" value="ECO:0007669"/>
    <property type="project" value="TreeGrafter"/>
</dbReference>
<dbReference type="InterPro" id="IPR036250">
    <property type="entry name" value="AcylCo_DH-like_C"/>
</dbReference>
<evidence type="ECO:0000256" key="6">
    <source>
        <dbReference type="RuleBase" id="RU362125"/>
    </source>
</evidence>
<protein>
    <submittedName>
        <fullName evidence="10">Acyl-CoA dehydrogenase</fullName>
    </submittedName>
</protein>
<dbReference type="SUPFAM" id="SSF56645">
    <property type="entry name" value="Acyl-CoA dehydrogenase NM domain-like"/>
    <property type="match status" value="1"/>
</dbReference>
<reference evidence="10 11" key="1">
    <citation type="submission" date="2024-03" db="EMBL/GenBank/DDBJ databases">
        <title>Complete genome sequence of the green alga Chloropicon roscoffensis RCC1871.</title>
        <authorList>
            <person name="Lemieux C."/>
            <person name="Pombert J.-F."/>
            <person name="Otis C."/>
            <person name="Turmel M."/>
        </authorList>
    </citation>
    <scope>NUCLEOTIDE SEQUENCE [LARGE SCALE GENOMIC DNA]</scope>
    <source>
        <strain evidence="10 11">RCC1871</strain>
    </source>
</reference>
<evidence type="ECO:0000256" key="1">
    <source>
        <dbReference type="ARBA" id="ARBA00001974"/>
    </source>
</evidence>
<dbReference type="InterPro" id="IPR009100">
    <property type="entry name" value="AcylCoA_DH/oxidase_NM_dom_sf"/>
</dbReference>
<dbReference type="PANTHER" id="PTHR48083">
    <property type="entry name" value="MEDIUM-CHAIN SPECIFIC ACYL-COA DEHYDROGENASE, MITOCHONDRIAL-RELATED"/>
    <property type="match status" value="1"/>
</dbReference>
<evidence type="ECO:0000256" key="4">
    <source>
        <dbReference type="ARBA" id="ARBA00022827"/>
    </source>
</evidence>
<dbReference type="Proteomes" id="UP001472866">
    <property type="component" value="Chromosome 01"/>
</dbReference>
<evidence type="ECO:0000313" key="11">
    <source>
        <dbReference type="Proteomes" id="UP001472866"/>
    </source>
</evidence>
<dbReference type="GO" id="GO:0050660">
    <property type="term" value="F:flavin adenine dinucleotide binding"/>
    <property type="evidence" value="ECO:0007669"/>
    <property type="project" value="InterPro"/>
</dbReference>
<dbReference type="InterPro" id="IPR013786">
    <property type="entry name" value="AcylCoA_DH/ox_N"/>
</dbReference>
<organism evidence="10 11">
    <name type="scientific">Chloropicon roscoffensis</name>
    <dbReference type="NCBI Taxonomy" id="1461544"/>
    <lineage>
        <taxon>Eukaryota</taxon>
        <taxon>Viridiplantae</taxon>
        <taxon>Chlorophyta</taxon>
        <taxon>Chloropicophyceae</taxon>
        <taxon>Chloropicales</taxon>
        <taxon>Chloropicaceae</taxon>
        <taxon>Chloropicon</taxon>
    </lineage>
</organism>
<dbReference type="Gene3D" id="1.20.140.10">
    <property type="entry name" value="Butyryl-CoA Dehydrogenase, subunit A, domain 3"/>
    <property type="match status" value="1"/>
</dbReference>
<dbReference type="PANTHER" id="PTHR48083:SF28">
    <property type="entry name" value="ACYL-COA DEHYDROGENASE FAMILY PROTEIN (AFU_ORTHOLOGUE AFUA_6G10880)-RELATED"/>
    <property type="match status" value="1"/>
</dbReference>
<dbReference type="PROSITE" id="PS00072">
    <property type="entry name" value="ACYL_COA_DH_1"/>
    <property type="match status" value="1"/>
</dbReference>
<sequence>MGGSIGEGSQPLYGKMVPFGDPAWYRGHNSPYYRETHHAWRAKIRAFCEAEIMPYCKEWDDEKKLPDDLLRKCFEAQILPASCGGKWPTEYVGPGPAEFDAFHELIMIDELSRCGSGGVMWGIMGGLAIGLPPVLLFASKYLKDKVAAGCLRGDKRICLCITEPTAGSDVASLKCTAVKSACGTHYVVNGEKKWITNGLMSDFFTVAVRTGGPGHQGISMVLIERDMPGVKCRQMDCTGVWASGTTYITFEDVKVPVENLIGQEGHGFRYIMYNFNHERWMLIGQAVRFARVCLEESVKHAMRRKTFGKKLIEHPVIRFKIAEMARQVEATQAMLESLTYQMNTMTKEEQNLKLGGDTAMLKVQATKVYEYCARESQQILGGISYVKGGLGEKVERLGREVRAYAIPGGSEEIMLDLSVRQAMKLSKVLKQKM</sequence>
<gene>
    <name evidence="10" type="ORF">HKI87_01g01360</name>
</gene>
<accession>A0AAX4NWT7</accession>
<evidence type="ECO:0000259" key="8">
    <source>
        <dbReference type="Pfam" id="PF02770"/>
    </source>
</evidence>
<feature type="domain" description="Acyl-CoA oxidase/dehydrogenase middle" evidence="8">
    <location>
        <begin position="158"/>
        <end position="253"/>
    </location>
</feature>
<keyword evidence="4 6" id="KW-0274">FAD</keyword>
<dbReference type="InterPro" id="IPR006089">
    <property type="entry name" value="Acyl-CoA_DH_CS"/>
</dbReference>
<dbReference type="AlphaFoldDB" id="A0AAX4NWT7"/>
<keyword evidence="5 6" id="KW-0560">Oxidoreductase</keyword>